<evidence type="ECO:0000256" key="3">
    <source>
        <dbReference type="ARBA" id="ARBA00023237"/>
    </source>
</evidence>
<evidence type="ECO:0000256" key="4">
    <source>
        <dbReference type="PROSITE-ProRule" id="PRU00473"/>
    </source>
</evidence>
<dbReference type="GO" id="GO:0009279">
    <property type="term" value="C:cell outer membrane"/>
    <property type="evidence" value="ECO:0007669"/>
    <property type="project" value="UniProtKB-SubCell"/>
</dbReference>
<evidence type="ECO:0000313" key="7">
    <source>
        <dbReference type="Proteomes" id="UP000032582"/>
    </source>
</evidence>
<sequence length="79" mass="9073">MKILIEGYTDNTGSDKTNINLSLNRAEQVRHWLQKSTGFPDTHFVTRGLGAQNPIADNDSQDGREQNRRVEIKIYQENQ</sequence>
<dbReference type="SUPFAM" id="SSF103088">
    <property type="entry name" value="OmpA-like"/>
    <property type="match status" value="1"/>
</dbReference>
<proteinExistence type="predicted"/>
<evidence type="ECO:0000256" key="1">
    <source>
        <dbReference type="ARBA" id="ARBA00004442"/>
    </source>
</evidence>
<dbReference type="Pfam" id="PF00691">
    <property type="entry name" value="OmpA"/>
    <property type="match status" value="1"/>
</dbReference>
<gene>
    <name evidence="6" type="ORF">UA45_01230</name>
</gene>
<name>A0A0D8LB33_MORMO</name>
<dbReference type="InterPro" id="IPR050330">
    <property type="entry name" value="Bact_OuterMem_StrucFunc"/>
</dbReference>
<dbReference type="PANTHER" id="PTHR30329:SF21">
    <property type="entry name" value="LIPOPROTEIN YIAD-RELATED"/>
    <property type="match status" value="1"/>
</dbReference>
<dbReference type="InterPro" id="IPR006664">
    <property type="entry name" value="OMP_bac"/>
</dbReference>
<dbReference type="PANTHER" id="PTHR30329">
    <property type="entry name" value="STATOR ELEMENT OF FLAGELLAR MOTOR COMPLEX"/>
    <property type="match status" value="1"/>
</dbReference>
<evidence type="ECO:0000313" key="6">
    <source>
        <dbReference type="EMBL" id="KJF79165.1"/>
    </source>
</evidence>
<organism evidence="6 7">
    <name type="scientific">Morganella morganii</name>
    <name type="common">Proteus morganii</name>
    <dbReference type="NCBI Taxonomy" id="582"/>
    <lineage>
        <taxon>Bacteria</taxon>
        <taxon>Pseudomonadati</taxon>
        <taxon>Pseudomonadota</taxon>
        <taxon>Gammaproteobacteria</taxon>
        <taxon>Enterobacterales</taxon>
        <taxon>Morganellaceae</taxon>
        <taxon>Morganella</taxon>
    </lineage>
</organism>
<accession>A0A0D8LB33</accession>
<dbReference type="CDD" id="cd07185">
    <property type="entry name" value="OmpA_C-like"/>
    <property type="match status" value="1"/>
</dbReference>
<feature type="domain" description="OmpA-like" evidence="5">
    <location>
        <begin position="1"/>
        <end position="78"/>
    </location>
</feature>
<dbReference type="EMBL" id="JZSH01000005">
    <property type="protein sequence ID" value="KJF79165.1"/>
    <property type="molecule type" value="Genomic_DNA"/>
</dbReference>
<keyword evidence="2 4" id="KW-0472">Membrane</keyword>
<evidence type="ECO:0000259" key="5">
    <source>
        <dbReference type="PROSITE" id="PS51123"/>
    </source>
</evidence>
<dbReference type="AlphaFoldDB" id="A0A0D8LB33"/>
<reference evidence="6 7" key="1">
    <citation type="submission" date="2015-02" db="EMBL/GenBank/DDBJ databases">
        <title>Whole genome shotgun sequencing of cultured foodborne pathogen.</title>
        <authorList>
            <person name="Timme R."/>
            <person name="Allard M.W."/>
            <person name="Strain E."/>
            <person name="Evans P.S."/>
            <person name="Brown E."/>
        </authorList>
    </citation>
    <scope>NUCLEOTIDE SEQUENCE [LARGE SCALE GENOMIC DNA]</scope>
    <source>
        <strain evidence="6 7">GCSL-TSO-24</strain>
    </source>
</reference>
<dbReference type="InterPro" id="IPR006665">
    <property type="entry name" value="OmpA-like"/>
</dbReference>
<keyword evidence="3" id="KW-0998">Cell outer membrane</keyword>
<dbReference type="Gene3D" id="3.30.1330.60">
    <property type="entry name" value="OmpA-like domain"/>
    <property type="match status" value="1"/>
</dbReference>
<dbReference type="InterPro" id="IPR036737">
    <property type="entry name" value="OmpA-like_sf"/>
</dbReference>
<comment type="subcellular location">
    <subcellularLocation>
        <location evidence="1">Cell outer membrane</location>
    </subcellularLocation>
</comment>
<dbReference type="PATRIC" id="fig|582.24.peg.388"/>
<protein>
    <recommendedName>
        <fullName evidence="5">OmpA-like domain-containing protein</fullName>
    </recommendedName>
</protein>
<dbReference type="Proteomes" id="UP000032582">
    <property type="component" value="Unassembled WGS sequence"/>
</dbReference>
<evidence type="ECO:0000256" key="2">
    <source>
        <dbReference type="ARBA" id="ARBA00023136"/>
    </source>
</evidence>
<dbReference type="PROSITE" id="PS51123">
    <property type="entry name" value="OMPA_2"/>
    <property type="match status" value="1"/>
</dbReference>
<dbReference type="PRINTS" id="PR01021">
    <property type="entry name" value="OMPADOMAIN"/>
</dbReference>
<comment type="caution">
    <text evidence="6">The sequence shown here is derived from an EMBL/GenBank/DDBJ whole genome shotgun (WGS) entry which is preliminary data.</text>
</comment>